<name>A0AAW4BMT9_VIBAN</name>
<accession>A0AAW4BMT9</accession>
<proteinExistence type="predicted"/>
<feature type="non-terminal residue" evidence="1">
    <location>
        <position position="228"/>
    </location>
</feature>
<protein>
    <submittedName>
        <fullName evidence="1">Uncharacterized protein</fullName>
    </submittedName>
</protein>
<dbReference type="NCBIfam" id="NF038232">
    <property type="entry name" value="STM3845_fam"/>
    <property type="match status" value="1"/>
</dbReference>
<evidence type="ECO:0000313" key="1">
    <source>
        <dbReference type="EMBL" id="MBF4437581.1"/>
    </source>
</evidence>
<comment type="caution">
    <text evidence="1">The sequence shown here is derived from an EMBL/GenBank/DDBJ whole genome shotgun (WGS) entry which is preliminary data.</text>
</comment>
<reference evidence="1" key="1">
    <citation type="journal article" date="2021" name="PeerJ">
        <title>Analysis of 44 Vibrio anguillarum genomes reveals high genetic diversity.</title>
        <authorList>
            <person name="Hansen M.J."/>
            <person name="Dalsgaard I."/>
        </authorList>
    </citation>
    <scope>NUCLEOTIDE SEQUENCE</scope>
    <source>
        <strain evidence="1">850617-1/1</strain>
    </source>
</reference>
<dbReference type="EMBL" id="SCLC01001099">
    <property type="protein sequence ID" value="MBF4437581.1"/>
    <property type="molecule type" value="Genomic_DNA"/>
</dbReference>
<evidence type="ECO:0000313" key="2">
    <source>
        <dbReference type="Proteomes" id="UP000786185"/>
    </source>
</evidence>
<dbReference type="AlphaFoldDB" id="A0AAW4BMT9"/>
<sequence length="228" mass="25447">MEDIKELTSAFLTNVEVEKISLKNLPNYVFFCGGGLNGDDLSNIGKEQEDQVKSLRSAVLHYLSSREKELYQNVILAEEFHDWLEDANINNLIDFEVLLAGLAAAVVLIVEGPGAHAELGAFSVMPEISSKLITIYNTNDVSDGQRTFIEWGPIKYLEKNDKTVLRHEWGVNYQVTNNTISQVIENDAGFQSLINLIGYQLANDIQEKSKQTSSFSKENPSNMCLLVA</sequence>
<dbReference type="InterPro" id="IPR049725">
    <property type="entry name" value="STM3845-like"/>
</dbReference>
<gene>
    <name evidence="1" type="ORF">ERJ77_24465</name>
</gene>
<dbReference type="Proteomes" id="UP000786185">
    <property type="component" value="Unassembled WGS sequence"/>
</dbReference>
<organism evidence="1 2">
    <name type="scientific">Vibrio anguillarum</name>
    <name type="common">Listonella anguillarum</name>
    <dbReference type="NCBI Taxonomy" id="55601"/>
    <lineage>
        <taxon>Bacteria</taxon>
        <taxon>Pseudomonadati</taxon>
        <taxon>Pseudomonadota</taxon>
        <taxon>Gammaproteobacteria</taxon>
        <taxon>Vibrionales</taxon>
        <taxon>Vibrionaceae</taxon>
        <taxon>Vibrio</taxon>
    </lineage>
</organism>